<feature type="transmembrane region" description="Helical" evidence="1">
    <location>
        <begin position="52"/>
        <end position="74"/>
    </location>
</feature>
<dbReference type="AlphaFoldDB" id="A0ABD6BJL6"/>
<gene>
    <name evidence="2" type="ORF">ACFR99_15210</name>
</gene>
<sequence>MLESHPRPDPVGRVASEPFAVGLAVADAVVVTAFLAVGLFTHGLEPWAYPIYTLRTAAPFVVAWGLVAPPCGAYRRLTIDSFRRTIAVVSAAWIVTTLLGGVIRASSVFPGGAPLSFLLVNAAVGLAFVLPWRLAVTGGRRVRR</sequence>
<dbReference type="Proteomes" id="UP001597076">
    <property type="component" value="Unassembled WGS sequence"/>
</dbReference>
<protein>
    <submittedName>
        <fullName evidence="2">DUF3054 domain-containing protein</fullName>
    </submittedName>
</protein>
<evidence type="ECO:0000313" key="2">
    <source>
        <dbReference type="EMBL" id="MFD1564885.1"/>
    </source>
</evidence>
<name>A0ABD6BJL6_9EURY</name>
<evidence type="ECO:0000256" key="1">
    <source>
        <dbReference type="SAM" id="Phobius"/>
    </source>
</evidence>
<proteinExistence type="predicted"/>
<feature type="transmembrane region" description="Helical" evidence="1">
    <location>
        <begin position="20"/>
        <end position="40"/>
    </location>
</feature>
<dbReference type="RefSeq" id="WP_390288862.1">
    <property type="nucleotide sequence ID" value="NZ_JBHUDI010000009.1"/>
</dbReference>
<keyword evidence="3" id="KW-1185">Reference proteome</keyword>
<dbReference type="Pfam" id="PF11255">
    <property type="entry name" value="DUF3054"/>
    <property type="match status" value="1"/>
</dbReference>
<keyword evidence="1" id="KW-0472">Membrane</keyword>
<accession>A0ABD6BJL6</accession>
<feature type="transmembrane region" description="Helical" evidence="1">
    <location>
        <begin position="86"/>
        <end position="103"/>
    </location>
</feature>
<feature type="transmembrane region" description="Helical" evidence="1">
    <location>
        <begin position="115"/>
        <end position="136"/>
    </location>
</feature>
<dbReference type="InterPro" id="IPR021414">
    <property type="entry name" value="DUF3054"/>
</dbReference>
<dbReference type="EMBL" id="JBHUDI010000009">
    <property type="protein sequence ID" value="MFD1564885.1"/>
    <property type="molecule type" value="Genomic_DNA"/>
</dbReference>
<evidence type="ECO:0000313" key="3">
    <source>
        <dbReference type="Proteomes" id="UP001597076"/>
    </source>
</evidence>
<keyword evidence="1" id="KW-1133">Transmembrane helix</keyword>
<keyword evidence="1" id="KW-0812">Transmembrane</keyword>
<reference evidence="2 3" key="1">
    <citation type="journal article" date="2019" name="Int. J. Syst. Evol. Microbiol.">
        <title>The Global Catalogue of Microorganisms (GCM) 10K type strain sequencing project: providing services to taxonomists for standard genome sequencing and annotation.</title>
        <authorList>
            <consortium name="The Broad Institute Genomics Platform"/>
            <consortium name="The Broad Institute Genome Sequencing Center for Infectious Disease"/>
            <person name="Wu L."/>
            <person name="Ma J."/>
        </authorList>
    </citation>
    <scope>NUCLEOTIDE SEQUENCE [LARGE SCALE GENOMIC DNA]</scope>
    <source>
        <strain evidence="2 3">CGMCC 1.12230</strain>
    </source>
</reference>
<comment type="caution">
    <text evidence="2">The sequence shown here is derived from an EMBL/GenBank/DDBJ whole genome shotgun (WGS) entry which is preliminary data.</text>
</comment>
<organism evidence="2 3">
    <name type="scientific">Haloarchaeobius amylolyticus</name>
    <dbReference type="NCBI Taxonomy" id="1198296"/>
    <lineage>
        <taxon>Archaea</taxon>
        <taxon>Methanobacteriati</taxon>
        <taxon>Methanobacteriota</taxon>
        <taxon>Stenosarchaea group</taxon>
        <taxon>Halobacteria</taxon>
        <taxon>Halobacteriales</taxon>
        <taxon>Halorubellaceae</taxon>
        <taxon>Haloarchaeobius</taxon>
    </lineage>
</organism>